<feature type="signal peptide" evidence="1">
    <location>
        <begin position="1"/>
        <end position="25"/>
    </location>
</feature>
<sequence>MFEANETKSPRQLLLSLFTIILTSCNPSNPQYLWEKYKESMSKDILYRWRISKDTTEIDFDNEIFNESLIKIDDACVLEKI</sequence>
<protein>
    <recommendedName>
        <fullName evidence="4">Lipoprotein</fullName>
    </recommendedName>
</protein>
<proteinExistence type="predicted"/>
<dbReference type="AlphaFoldDB" id="A0AAV0WMP0"/>
<gene>
    <name evidence="2" type="ORF">MEUPH1_LOCUS12745</name>
</gene>
<reference evidence="2 3" key="1">
    <citation type="submission" date="2023-01" db="EMBL/GenBank/DDBJ databases">
        <authorList>
            <person name="Whitehead M."/>
        </authorList>
    </citation>
    <scope>NUCLEOTIDE SEQUENCE [LARGE SCALE GENOMIC DNA]</scope>
</reference>
<feature type="chain" id="PRO_5043796450" description="Lipoprotein" evidence="1">
    <location>
        <begin position="26"/>
        <end position="81"/>
    </location>
</feature>
<evidence type="ECO:0000313" key="2">
    <source>
        <dbReference type="EMBL" id="CAI6357078.1"/>
    </source>
</evidence>
<keyword evidence="1" id="KW-0732">Signal</keyword>
<organism evidence="2 3">
    <name type="scientific">Macrosiphum euphorbiae</name>
    <name type="common">potato aphid</name>
    <dbReference type="NCBI Taxonomy" id="13131"/>
    <lineage>
        <taxon>Eukaryota</taxon>
        <taxon>Metazoa</taxon>
        <taxon>Ecdysozoa</taxon>
        <taxon>Arthropoda</taxon>
        <taxon>Hexapoda</taxon>
        <taxon>Insecta</taxon>
        <taxon>Pterygota</taxon>
        <taxon>Neoptera</taxon>
        <taxon>Paraneoptera</taxon>
        <taxon>Hemiptera</taxon>
        <taxon>Sternorrhyncha</taxon>
        <taxon>Aphidomorpha</taxon>
        <taxon>Aphidoidea</taxon>
        <taxon>Aphididae</taxon>
        <taxon>Macrosiphini</taxon>
        <taxon>Macrosiphum</taxon>
    </lineage>
</organism>
<evidence type="ECO:0000313" key="3">
    <source>
        <dbReference type="Proteomes" id="UP001160148"/>
    </source>
</evidence>
<evidence type="ECO:0008006" key="4">
    <source>
        <dbReference type="Google" id="ProtNLM"/>
    </source>
</evidence>
<dbReference type="Proteomes" id="UP001160148">
    <property type="component" value="Unassembled WGS sequence"/>
</dbReference>
<dbReference type="EMBL" id="CARXXK010000002">
    <property type="protein sequence ID" value="CAI6357078.1"/>
    <property type="molecule type" value="Genomic_DNA"/>
</dbReference>
<evidence type="ECO:0000256" key="1">
    <source>
        <dbReference type="SAM" id="SignalP"/>
    </source>
</evidence>
<accession>A0AAV0WMP0</accession>
<keyword evidence="3" id="KW-1185">Reference proteome</keyword>
<comment type="caution">
    <text evidence="2">The sequence shown here is derived from an EMBL/GenBank/DDBJ whole genome shotgun (WGS) entry which is preliminary data.</text>
</comment>
<name>A0AAV0WMP0_9HEMI</name>